<dbReference type="SMART" id="SM00369">
    <property type="entry name" value="LRR_TYP"/>
    <property type="match status" value="4"/>
</dbReference>
<feature type="chain" id="PRO_5034413632" evidence="5">
    <location>
        <begin position="38"/>
        <end position="366"/>
    </location>
</feature>
<proteinExistence type="predicted"/>
<evidence type="ECO:0000313" key="8">
    <source>
        <dbReference type="Ensembl" id="ENSECRP00000006596.1"/>
    </source>
</evidence>
<feature type="signal peptide" evidence="5">
    <location>
        <begin position="1"/>
        <end position="37"/>
    </location>
</feature>
<name>A0A8C4RTP1_ERPCA</name>
<dbReference type="Gene3D" id="3.80.10.10">
    <property type="entry name" value="Ribonuclease Inhibitor"/>
    <property type="match status" value="2"/>
</dbReference>
<keyword evidence="4" id="KW-0472">Membrane</keyword>
<protein>
    <submittedName>
        <fullName evidence="8">Trophoblast glycoprotein-like</fullName>
    </submittedName>
</protein>
<evidence type="ECO:0000256" key="1">
    <source>
        <dbReference type="ARBA" id="ARBA00022614"/>
    </source>
</evidence>
<keyword evidence="9" id="KW-1185">Reference proteome</keyword>
<evidence type="ECO:0000313" key="9">
    <source>
        <dbReference type="Proteomes" id="UP000694620"/>
    </source>
</evidence>
<reference evidence="8" key="2">
    <citation type="submission" date="2025-08" db="UniProtKB">
        <authorList>
            <consortium name="Ensembl"/>
        </authorList>
    </citation>
    <scope>IDENTIFICATION</scope>
</reference>
<evidence type="ECO:0000256" key="5">
    <source>
        <dbReference type="SAM" id="SignalP"/>
    </source>
</evidence>
<keyword evidence="1" id="KW-0433">Leucine-rich repeat</keyword>
<evidence type="ECO:0000259" key="6">
    <source>
        <dbReference type="SMART" id="SM00013"/>
    </source>
</evidence>
<dbReference type="FunFam" id="3.80.10.10:FF:000082">
    <property type="entry name" value="Leucine-rich repeat-containing 24"/>
    <property type="match status" value="1"/>
</dbReference>
<dbReference type="GO" id="GO:0005886">
    <property type="term" value="C:plasma membrane"/>
    <property type="evidence" value="ECO:0007669"/>
    <property type="project" value="TreeGrafter"/>
</dbReference>
<reference evidence="8" key="1">
    <citation type="submission" date="2021-06" db="EMBL/GenBank/DDBJ databases">
        <authorList>
            <consortium name="Wellcome Sanger Institute Data Sharing"/>
        </authorList>
    </citation>
    <scope>NUCLEOTIDE SEQUENCE [LARGE SCALE GENOMIC DNA]</scope>
</reference>
<dbReference type="InterPro" id="IPR032675">
    <property type="entry name" value="LRR_dom_sf"/>
</dbReference>
<sequence length="366" mass="41379">MIWICRCRSRAVLEIKGRPLYSGWFLITCTLFLLVRADSPCPFPCVCFENNGTVTCTDLNLSEVPPDIPPWVQTLKVTGNNITTIKTRSFLTNETSLEHVSTLSLLANNIQSIEAYAFEGLPNLMNLDLSNNKLQDVSADAFSGLRKLQNLNLSKSIAPSAENEVLNALGSLQSLRRLNLSSCQLSVASSRLPLQNLEMLDLTRNLIQNVDEETLYKWSQHKKLHIYLRFNPFLCCDLDAFYVWLKNSSQCADFGHLRCAGPETRNGTKIVSLKKDDLHCRLADLETVSYVFLGIVLALIGVIFLMVLYLNRKGIKRWLNNIREACRDQMEVYHYRYEQDSDPRAGPCLAPNVARIDSVPRGLESD</sequence>
<dbReference type="PANTHER" id="PTHR24364">
    <property type="entry name" value="LP06937P"/>
    <property type="match status" value="1"/>
</dbReference>
<dbReference type="SMART" id="SM00013">
    <property type="entry name" value="LRRNT"/>
    <property type="match status" value="1"/>
</dbReference>
<feature type="domain" description="LRRCT" evidence="7">
    <location>
        <begin position="231"/>
        <end position="281"/>
    </location>
</feature>
<dbReference type="Pfam" id="PF13855">
    <property type="entry name" value="LRR_8"/>
    <property type="match status" value="1"/>
</dbReference>
<keyword evidence="4" id="KW-0812">Transmembrane</keyword>
<dbReference type="InterPro" id="IPR052286">
    <property type="entry name" value="Wnt_signaling_inhibitor"/>
</dbReference>
<dbReference type="GeneTree" id="ENSGT00940000154868"/>
<dbReference type="GO" id="GO:0090090">
    <property type="term" value="P:negative regulation of canonical Wnt signaling pathway"/>
    <property type="evidence" value="ECO:0007669"/>
    <property type="project" value="TreeGrafter"/>
</dbReference>
<dbReference type="InterPro" id="IPR001611">
    <property type="entry name" value="Leu-rich_rpt"/>
</dbReference>
<dbReference type="Ensembl" id="ENSECRT00000006703.1">
    <property type="protein sequence ID" value="ENSECRP00000006596.1"/>
    <property type="gene ID" value="ENSECRG00000004399.1"/>
</dbReference>
<accession>A0A8C4RTP1</accession>
<evidence type="ECO:0000259" key="7">
    <source>
        <dbReference type="SMART" id="SM00082"/>
    </source>
</evidence>
<dbReference type="PRINTS" id="PR00019">
    <property type="entry name" value="LEURICHRPT"/>
</dbReference>
<evidence type="ECO:0000256" key="4">
    <source>
        <dbReference type="SAM" id="Phobius"/>
    </source>
</evidence>
<dbReference type="InterPro" id="IPR000372">
    <property type="entry name" value="LRRNT"/>
</dbReference>
<dbReference type="SUPFAM" id="SSF52058">
    <property type="entry name" value="L domain-like"/>
    <property type="match status" value="1"/>
</dbReference>
<evidence type="ECO:0000256" key="2">
    <source>
        <dbReference type="ARBA" id="ARBA00022729"/>
    </source>
</evidence>
<keyword evidence="3" id="KW-0677">Repeat</keyword>
<organism evidence="8 9">
    <name type="scientific">Erpetoichthys calabaricus</name>
    <name type="common">Rope fish</name>
    <name type="synonym">Calamoichthys calabaricus</name>
    <dbReference type="NCBI Taxonomy" id="27687"/>
    <lineage>
        <taxon>Eukaryota</taxon>
        <taxon>Metazoa</taxon>
        <taxon>Chordata</taxon>
        <taxon>Craniata</taxon>
        <taxon>Vertebrata</taxon>
        <taxon>Euteleostomi</taxon>
        <taxon>Actinopterygii</taxon>
        <taxon>Polypteriformes</taxon>
        <taxon>Polypteridae</taxon>
        <taxon>Erpetoichthys</taxon>
    </lineage>
</organism>
<feature type="domain" description="LRRNT" evidence="6">
    <location>
        <begin position="40"/>
        <end position="74"/>
    </location>
</feature>
<keyword evidence="2 5" id="KW-0732">Signal</keyword>
<dbReference type="SMART" id="SM00082">
    <property type="entry name" value="LRRCT"/>
    <property type="match status" value="1"/>
</dbReference>
<keyword evidence="4" id="KW-1133">Transmembrane helix</keyword>
<dbReference type="Proteomes" id="UP000694620">
    <property type="component" value="Chromosome 4"/>
</dbReference>
<evidence type="ECO:0000256" key="3">
    <source>
        <dbReference type="ARBA" id="ARBA00022737"/>
    </source>
</evidence>
<dbReference type="InterPro" id="IPR003591">
    <property type="entry name" value="Leu-rich_rpt_typical-subtyp"/>
</dbReference>
<dbReference type="PANTHER" id="PTHR24364:SF18">
    <property type="entry name" value="LP06937P"/>
    <property type="match status" value="1"/>
</dbReference>
<dbReference type="InterPro" id="IPR000483">
    <property type="entry name" value="Cys-rich_flank_reg_C"/>
</dbReference>
<reference evidence="8" key="3">
    <citation type="submission" date="2025-09" db="UniProtKB">
        <authorList>
            <consortium name="Ensembl"/>
        </authorList>
    </citation>
    <scope>IDENTIFICATION</scope>
</reference>
<dbReference type="AlphaFoldDB" id="A0A8C4RTP1"/>
<feature type="transmembrane region" description="Helical" evidence="4">
    <location>
        <begin position="290"/>
        <end position="310"/>
    </location>
</feature>
<dbReference type="PROSITE" id="PS51450">
    <property type="entry name" value="LRR"/>
    <property type="match status" value="2"/>
</dbReference>